<gene>
    <name evidence="18" type="primary">11443662</name>
    <name evidence="16" type="ordered locus">MTR_2g039940</name>
    <name evidence="15" type="ORF">MtrDRAFT_AC174465g23v2</name>
    <name evidence="17" type="ORF">MtrunA17_Chr2g0299671</name>
</gene>
<dbReference type="AlphaFoldDB" id="A2Q687"/>
<comment type="pathway">
    <text evidence="3">Lipid metabolism.</text>
</comment>
<dbReference type="PANTHER" id="PTHR10408:SF7">
    <property type="entry name" value="DIACYLGLYCEROL O-ACYLTRANSFERASE 1"/>
    <property type="match status" value="1"/>
</dbReference>
<feature type="transmembrane region" description="Helical" evidence="14">
    <location>
        <begin position="245"/>
        <end position="263"/>
    </location>
</feature>
<evidence type="ECO:0000256" key="1">
    <source>
        <dbReference type="ARBA" id="ARBA00004477"/>
    </source>
</evidence>
<keyword evidence="7 11" id="KW-0256">Endoplasmic reticulum</keyword>
<dbReference type="PANTHER" id="PTHR10408">
    <property type="entry name" value="STEROL O-ACYLTRANSFERASE"/>
    <property type="match status" value="1"/>
</dbReference>
<evidence type="ECO:0000256" key="5">
    <source>
        <dbReference type="ARBA" id="ARBA00022679"/>
    </source>
</evidence>
<dbReference type="EMBL" id="PSQE01000002">
    <property type="protein sequence ID" value="RHN73547.1"/>
    <property type="molecule type" value="Genomic_DNA"/>
</dbReference>
<evidence type="ECO:0000256" key="9">
    <source>
        <dbReference type="ARBA" id="ARBA00023136"/>
    </source>
</evidence>
<dbReference type="HOGENOM" id="CLU_018190_0_1_1"/>
<feature type="transmembrane region" description="Helical" evidence="14">
    <location>
        <begin position="478"/>
        <end position="497"/>
    </location>
</feature>
<dbReference type="GO" id="GO:0005789">
    <property type="term" value="C:endoplasmic reticulum membrane"/>
    <property type="evidence" value="ECO:0000318"/>
    <property type="project" value="GO_Central"/>
</dbReference>
<evidence type="ECO:0000256" key="8">
    <source>
        <dbReference type="ARBA" id="ARBA00022989"/>
    </source>
</evidence>
<feature type="transmembrane region" description="Helical" evidence="14">
    <location>
        <begin position="452"/>
        <end position="472"/>
    </location>
</feature>
<reference evidence="17" key="7">
    <citation type="journal article" date="2018" name="Nat. Plants">
        <title>Whole-genome landscape of Medicago truncatula symbiotic genes.</title>
        <authorList>
            <person name="Pecrix Y."/>
            <person name="Gamas P."/>
            <person name="Carrere S."/>
        </authorList>
    </citation>
    <scope>NUCLEOTIDE SEQUENCE</scope>
    <source>
        <tissue evidence="17">Leaves</tissue>
    </source>
</reference>
<evidence type="ECO:0000256" key="12">
    <source>
        <dbReference type="PIRSR" id="PIRSR000439-1"/>
    </source>
</evidence>
<protein>
    <recommendedName>
        <fullName evidence="11">O-acyltransferase</fullName>
    </recommendedName>
</protein>
<accession>A0A0C3V292</accession>
<dbReference type="GO" id="GO:0019432">
    <property type="term" value="P:triglyceride biosynthetic process"/>
    <property type="evidence" value="ECO:0000318"/>
    <property type="project" value="GO_Central"/>
</dbReference>
<evidence type="ECO:0000256" key="11">
    <source>
        <dbReference type="PIRNR" id="PIRNR000439"/>
    </source>
</evidence>
<comment type="subcellular location">
    <subcellularLocation>
        <location evidence="1 11">Endoplasmic reticulum membrane</location>
        <topology evidence="1 11">Multi-pass membrane protein</topology>
    </subcellularLocation>
</comment>
<comment type="similarity">
    <text evidence="4 11">Belongs to the membrane-bound acyltransferase family. Sterol o-acyltransferase subfamily.</text>
</comment>
<reference evidence="16 19" key="4">
    <citation type="journal article" date="2014" name="BMC Genomics">
        <title>An improved genome release (version Mt4.0) for the model legume Medicago truncatula.</title>
        <authorList>
            <person name="Tang H."/>
            <person name="Krishnakumar V."/>
            <person name="Bidwell S."/>
            <person name="Rosen B."/>
            <person name="Chan A."/>
            <person name="Zhou S."/>
            <person name="Gentzbittel L."/>
            <person name="Childs K.L."/>
            <person name="Yandell M."/>
            <person name="Gundlach H."/>
            <person name="Mayer K.F."/>
            <person name="Schwartz D.C."/>
            <person name="Town C.D."/>
        </authorList>
    </citation>
    <scope>GENOME REANNOTATION</scope>
    <source>
        <strain evidence="16">A17</strain>
        <strain evidence="18 19">cv. Jemalong A17</strain>
    </source>
</reference>
<evidence type="ECO:0000313" key="15">
    <source>
        <dbReference type="EMBL" id="ABN09107.1"/>
    </source>
</evidence>
<dbReference type="PIRSF" id="PIRSF500231">
    <property type="entry name" value="Oat_dag"/>
    <property type="match status" value="1"/>
</dbReference>
<dbReference type="Pfam" id="PF03062">
    <property type="entry name" value="MBOAT"/>
    <property type="match status" value="1"/>
</dbReference>
<feature type="compositionally biased region" description="Basic and acidic residues" evidence="13">
    <location>
        <begin position="69"/>
        <end position="84"/>
    </location>
</feature>
<keyword evidence="8 14" id="KW-1133">Transmembrane helix</keyword>
<feature type="transmembrane region" description="Helical" evidence="14">
    <location>
        <begin position="509"/>
        <end position="529"/>
    </location>
</feature>
<accession>G7IQ69</accession>
<feature type="active site" evidence="12">
    <location>
        <position position="465"/>
    </location>
</feature>
<evidence type="ECO:0000256" key="4">
    <source>
        <dbReference type="ARBA" id="ARBA00009010"/>
    </source>
</evidence>
<dbReference type="PaxDb" id="3880-AES65482"/>
<feature type="region of interest" description="Disordered" evidence="13">
    <location>
        <begin position="1"/>
        <end position="101"/>
    </location>
</feature>
<reference evidence="18" key="5">
    <citation type="submission" date="2015-04" db="UniProtKB">
        <authorList>
            <consortium name="EnsemblPlants"/>
        </authorList>
    </citation>
    <scope>IDENTIFICATION</scope>
    <source>
        <strain evidence="18">cv. Jemalong A17</strain>
    </source>
</reference>
<dbReference type="GO" id="GO:0004144">
    <property type="term" value="F:diacylglycerol O-acyltransferase activity"/>
    <property type="evidence" value="ECO:0000318"/>
    <property type="project" value="GO_Central"/>
</dbReference>
<comment type="pathway">
    <text evidence="2">Glycerolipid metabolism; triacylglycerol biosynthesis.</text>
</comment>
<evidence type="ECO:0000256" key="13">
    <source>
        <dbReference type="SAM" id="MobiDB-lite"/>
    </source>
</evidence>
<dbReference type="UniPathway" id="UPA00282"/>
<evidence type="ECO:0000256" key="10">
    <source>
        <dbReference type="ARBA" id="ARBA00023315"/>
    </source>
</evidence>
<dbReference type="STRING" id="3880.A2Q687"/>
<dbReference type="eggNOG" id="KOG0380">
    <property type="taxonomic scope" value="Eukaryota"/>
</dbReference>
<organism evidence="15">
    <name type="scientific">Medicago truncatula</name>
    <name type="common">Barrel medic</name>
    <name type="synonym">Medicago tribuloides</name>
    <dbReference type="NCBI Taxonomy" id="3880"/>
    <lineage>
        <taxon>Eukaryota</taxon>
        <taxon>Viridiplantae</taxon>
        <taxon>Streptophyta</taxon>
        <taxon>Embryophyta</taxon>
        <taxon>Tracheophyta</taxon>
        <taxon>Spermatophyta</taxon>
        <taxon>Magnoliopsida</taxon>
        <taxon>eudicotyledons</taxon>
        <taxon>Gunneridae</taxon>
        <taxon>Pentapetalae</taxon>
        <taxon>rosids</taxon>
        <taxon>fabids</taxon>
        <taxon>Fabales</taxon>
        <taxon>Fabaceae</taxon>
        <taxon>Papilionoideae</taxon>
        <taxon>50 kb inversion clade</taxon>
        <taxon>NPAAA clade</taxon>
        <taxon>Hologalegina</taxon>
        <taxon>IRL clade</taxon>
        <taxon>Trifolieae</taxon>
        <taxon>Medicago</taxon>
    </lineage>
</organism>
<reference evidence="16 19" key="3">
    <citation type="journal article" date="2011" name="Nature">
        <title>The Medicago genome provides insight into the evolution of rhizobial symbioses.</title>
        <authorList>
            <person name="Young N.D."/>
            <person name="Debelle F."/>
            <person name="Oldroyd G.E."/>
            <person name="Geurts R."/>
            <person name="Cannon S.B."/>
            <person name="Udvardi M.K."/>
            <person name="Benedito V.A."/>
            <person name="Mayer K.F."/>
            <person name="Gouzy J."/>
            <person name="Schoof H."/>
            <person name="Van de Peer Y."/>
            <person name="Proost S."/>
            <person name="Cook D.R."/>
            <person name="Meyers B.C."/>
            <person name="Spannagl M."/>
            <person name="Cheung F."/>
            <person name="De Mita S."/>
            <person name="Krishnakumar V."/>
            <person name="Gundlach H."/>
            <person name="Zhou S."/>
            <person name="Mudge J."/>
            <person name="Bharti A.K."/>
            <person name="Murray J.D."/>
            <person name="Naoumkina M.A."/>
            <person name="Rosen B."/>
            <person name="Silverstein K.A."/>
            <person name="Tang H."/>
            <person name="Rombauts S."/>
            <person name="Zhao P.X."/>
            <person name="Zhou P."/>
            <person name="Barbe V."/>
            <person name="Bardou P."/>
            <person name="Bechner M."/>
            <person name="Bellec A."/>
            <person name="Berger A."/>
            <person name="Berges H."/>
            <person name="Bidwell S."/>
            <person name="Bisseling T."/>
            <person name="Choisne N."/>
            <person name="Couloux A."/>
            <person name="Denny R."/>
            <person name="Deshpande S."/>
            <person name="Dai X."/>
            <person name="Doyle J.J."/>
            <person name="Dudez A.M."/>
            <person name="Farmer A.D."/>
            <person name="Fouteau S."/>
            <person name="Franken C."/>
            <person name="Gibelin C."/>
            <person name="Gish J."/>
            <person name="Goldstein S."/>
            <person name="Gonzalez A.J."/>
            <person name="Green P.J."/>
            <person name="Hallab A."/>
            <person name="Hartog M."/>
            <person name="Hua A."/>
            <person name="Humphray S.J."/>
            <person name="Jeong D.H."/>
            <person name="Jing Y."/>
            <person name="Jocker A."/>
            <person name="Kenton S.M."/>
            <person name="Kim D.J."/>
            <person name="Klee K."/>
            <person name="Lai H."/>
            <person name="Lang C."/>
            <person name="Lin S."/>
            <person name="Macmil S.L."/>
            <person name="Magdelenat G."/>
            <person name="Matthews L."/>
            <person name="McCorrison J."/>
            <person name="Monaghan E.L."/>
            <person name="Mun J.H."/>
            <person name="Najar F.Z."/>
            <person name="Nicholson C."/>
            <person name="Noirot C."/>
            <person name="O'Bleness M."/>
            <person name="Paule C.R."/>
            <person name="Poulain J."/>
            <person name="Prion F."/>
            <person name="Qin B."/>
            <person name="Qu C."/>
            <person name="Retzel E.F."/>
            <person name="Riddle C."/>
            <person name="Sallet E."/>
            <person name="Samain S."/>
            <person name="Samson N."/>
            <person name="Sanders I."/>
            <person name="Saurat O."/>
            <person name="Scarpelli C."/>
            <person name="Schiex T."/>
            <person name="Segurens B."/>
            <person name="Severin A.J."/>
            <person name="Sherrier D.J."/>
            <person name="Shi R."/>
            <person name="Sims S."/>
            <person name="Singer S.R."/>
            <person name="Sinharoy S."/>
            <person name="Sterck L."/>
            <person name="Viollet A."/>
            <person name="Wang B.B."/>
            <person name="Wang K."/>
            <person name="Wang M."/>
            <person name="Wang X."/>
            <person name="Warfsmann J."/>
            <person name="Weissenbach J."/>
            <person name="White D.D."/>
            <person name="White J.D."/>
            <person name="Wiley G.B."/>
            <person name="Wincker P."/>
            <person name="Xing Y."/>
            <person name="Yang L."/>
            <person name="Yao Z."/>
            <person name="Ying F."/>
            <person name="Zhai J."/>
            <person name="Zhou L."/>
            <person name="Zuber A."/>
            <person name="Denarie J."/>
            <person name="Dixon R.A."/>
            <person name="May G.D."/>
            <person name="Schwartz D.C."/>
            <person name="Rogers J."/>
            <person name="Quetier F."/>
            <person name="Town C.D."/>
            <person name="Roe B.A."/>
        </authorList>
    </citation>
    <scope>NUCLEOTIDE SEQUENCE [LARGE SCALE GENOMIC DNA]</scope>
    <source>
        <strain evidence="16">A17</strain>
        <strain evidence="18 19">cv. Jemalong A17</strain>
    </source>
</reference>
<reference evidence="15" key="1">
    <citation type="submission" date="2006-03" db="EMBL/GenBank/DDBJ databases">
        <authorList>
            <person name="Town C.D."/>
        </authorList>
    </citation>
    <scope>NUCLEOTIDE SEQUENCE</scope>
</reference>
<evidence type="ECO:0000313" key="18">
    <source>
        <dbReference type="EnsemblPlants" id="AES65482"/>
    </source>
</evidence>
<keyword evidence="6 14" id="KW-0812">Transmembrane</keyword>
<feature type="transmembrane region" description="Helical" evidence="14">
    <location>
        <begin position="186"/>
        <end position="205"/>
    </location>
</feature>
<dbReference type="GO" id="GO:0009941">
    <property type="term" value="C:chloroplast envelope"/>
    <property type="evidence" value="ECO:0000318"/>
    <property type="project" value="GO_Central"/>
</dbReference>
<dbReference type="EMBL" id="CM001218">
    <property type="protein sequence ID" value="AES65482.2"/>
    <property type="molecule type" value="Genomic_DNA"/>
</dbReference>
<reference evidence="15" key="2">
    <citation type="submission" date="2007-03" db="EMBL/GenBank/DDBJ databases">
        <authorList>
            <consortium name="The International Medicago Genome Annotation Group"/>
        </authorList>
    </citation>
    <scope>NUCLEOTIDE SEQUENCE</scope>
</reference>
<keyword evidence="9 11" id="KW-0472">Membrane</keyword>
<feature type="transmembrane region" description="Helical" evidence="14">
    <location>
        <begin position="333"/>
        <end position="351"/>
    </location>
</feature>
<evidence type="ECO:0000313" key="17">
    <source>
        <dbReference type="EMBL" id="RHN73547.1"/>
    </source>
</evidence>
<dbReference type="EnsemblPlants" id="AES65482">
    <property type="protein sequence ID" value="AES65482"/>
    <property type="gene ID" value="MTR_2g039940"/>
</dbReference>
<keyword evidence="19" id="KW-1185">Reference proteome</keyword>
<sequence>MAISDTPETTATATATVTTIETDTDLKRSSLRRRPSATSTAGGLFDAESAAADAVRDSGSDDSLNGKINNEEEVKDRKTDHAEGIVDDDDDNAVKKNGGNDVINDRENVAVDFKFTYRPSVPAHRRSKESPLSSGNIFRQSHAGLFNLCIVVLVAVNSRLIIENLMKYGWLIRSGFWFSSKSLRDWPLFMCCLSLAIFPLAAFVVEKLAQQKRISEPVIVLLHIVITTVAIIYPVLVILWCDSAFLSGSTLMLLTCIVWLKLVSYAHTTYDMRALAVSNEKGETMPDTFNMEEYPHNVSFQSLAYFMVAPTLCYQPSYPRTPSVRKGWVCRQLLKLVIFTGVMGFIIEQYMNPIVQNSQHPLKGNLLYAIERVLKLSVPNVYVWLCMFYCFFHLWLNILAELLRFGDREFYKDWWNAQTVEEYWRMWNMPVHKWMVRHVYFPCIRFGIPKGAAALTAFLVSAVFHELCIAVPCRMFKLWAFIGIMFQVPLVLITNYLKNKYRNSMVGNMIFWFIFCILGQPMCVLLYYHDLMNRKGEID</sequence>
<dbReference type="InterPro" id="IPR004299">
    <property type="entry name" value="MBOAT_fam"/>
</dbReference>
<reference evidence="20" key="6">
    <citation type="journal article" date="2018" name="Nat. Plants">
        <title>Whole-genome landscape of Medicago truncatula symbiotic genes.</title>
        <authorList>
            <person name="Pecrix Y."/>
            <person name="Staton S.E."/>
            <person name="Sallet E."/>
            <person name="Lelandais-Briere C."/>
            <person name="Moreau S."/>
            <person name="Carrere S."/>
            <person name="Blein T."/>
            <person name="Jardinaud M.F."/>
            <person name="Latrasse D."/>
            <person name="Zouine M."/>
            <person name="Zahm M."/>
            <person name="Kreplak J."/>
            <person name="Mayjonade B."/>
            <person name="Satge C."/>
            <person name="Perez M."/>
            <person name="Cauet S."/>
            <person name="Marande W."/>
            <person name="Chantry-Darmon C."/>
            <person name="Lopez-Roques C."/>
            <person name="Bouchez O."/>
            <person name="Berard A."/>
            <person name="Debelle F."/>
            <person name="Munos S."/>
            <person name="Bendahmane A."/>
            <person name="Berges H."/>
            <person name="Niebel A."/>
            <person name="Buitink J."/>
            <person name="Frugier F."/>
            <person name="Benhamed M."/>
            <person name="Crespi M."/>
            <person name="Gouzy J."/>
            <person name="Gamas P."/>
        </authorList>
    </citation>
    <scope>NUCLEOTIDE SEQUENCE [LARGE SCALE GENOMIC DNA]</scope>
    <source>
        <strain evidence="20">cv. Jemalong A17</strain>
    </source>
</reference>
<accession>A2Q687</accession>
<evidence type="ECO:0000256" key="14">
    <source>
        <dbReference type="SAM" id="Phobius"/>
    </source>
</evidence>
<evidence type="ECO:0000313" key="19">
    <source>
        <dbReference type="Proteomes" id="UP000002051"/>
    </source>
</evidence>
<feature type="transmembrane region" description="Helical" evidence="14">
    <location>
        <begin position="381"/>
        <end position="403"/>
    </location>
</feature>
<evidence type="ECO:0000313" key="20">
    <source>
        <dbReference type="Proteomes" id="UP000265566"/>
    </source>
</evidence>
<evidence type="ECO:0000256" key="7">
    <source>
        <dbReference type="ARBA" id="ARBA00022824"/>
    </source>
</evidence>
<feature type="compositionally biased region" description="Low complexity" evidence="13">
    <location>
        <begin position="1"/>
        <end position="21"/>
    </location>
</feature>
<dbReference type="InterPro" id="IPR027251">
    <property type="entry name" value="Diacylglycerol_acylTrfase1"/>
</dbReference>
<feature type="transmembrane region" description="Helical" evidence="14">
    <location>
        <begin position="145"/>
        <end position="166"/>
    </location>
</feature>
<keyword evidence="10 11" id="KW-0012">Acyltransferase</keyword>
<proteinExistence type="inferred from homology"/>
<evidence type="ECO:0000313" key="16">
    <source>
        <dbReference type="EMBL" id="AES65482.2"/>
    </source>
</evidence>
<evidence type="ECO:0000256" key="2">
    <source>
        <dbReference type="ARBA" id="ARBA00004771"/>
    </source>
</evidence>
<dbReference type="OrthoDB" id="10039049at2759"/>
<evidence type="ECO:0000256" key="6">
    <source>
        <dbReference type="ARBA" id="ARBA00022692"/>
    </source>
</evidence>
<evidence type="ECO:0000256" key="3">
    <source>
        <dbReference type="ARBA" id="ARBA00005189"/>
    </source>
</evidence>
<dbReference type="EMBL" id="AC174465">
    <property type="protein sequence ID" value="ABN09107.1"/>
    <property type="molecule type" value="Genomic_DNA"/>
</dbReference>
<feature type="transmembrane region" description="Helical" evidence="14">
    <location>
        <begin position="217"/>
        <end position="239"/>
    </location>
</feature>
<dbReference type="KEGG" id="mtr:11443662"/>
<name>A2Q687_MEDTR</name>
<dbReference type="InterPro" id="IPR014371">
    <property type="entry name" value="Oat_ACAT_DAG_ARE"/>
</dbReference>
<dbReference type="Proteomes" id="UP000265566">
    <property type="component" value="Chromosome 2"/>
</dbReference>
<dbReference type="PIRSF" id="PIRSF000439">
    <property type="entry name" value="Oat_ACAT_DAG_ARE"/>
    <property type="match status" value="1"/>
</dbReference>
<dbReference type="Proteomes" id="UP000002051">
    <property type="component" value="Chromosome 2"/>
</dbReference>
<keyword evidence="5 11" id="KW-0808">Transferase</keyword>
<dbReference type="Gramene" id="rna9371">
    <property type="protein sequence ID" value="RHN73547.1"/>
    <property type="gene ID" value="gene9371"/>
</dbReference>